<dbReference type="Pfam" id="PF12729">
    <property type="entry name" value="4HB_MCP_1"/>
    <property type="match status" value="1"/>
</dbReference>
<dbReference type="PROSITE" id="PS50192">
    <property type="entry name" value="T_SNARE"/>
    <property type="match status" value="1"/>
</dbReference>
<dbReference type="InterPro" id="IPR004089">
    <property type="entry name" value="MCPsignal_dom"/>
</dbReference>
<accession>A0A5P6P0H9</accession>
<dbReference type="Gene3D" id="6.10.340.10">
    <property type="match status" value="1"/>
</dbReference>
<evidence type="ECO:0000256" key="2">
    <source>
        <dbReference type="ARBA" id="ARBA00022519"/>
    </source>
</evidence>
<keyword evidence="2" id="KW-0997">Cell inner membrane</keyword>
<dbReference type="Proteomes" id="UP000325641">
    <property type="component" value="Chromosome"/>
</dbReference>
<dbReference type="OrthoDB" id="9814202at2"/>
<proteinExistence type="inferred from homology"/>
<sequence length="563" mass="59674">MFATISIRTKIISAVAFLLVAMTGMGLLAVMKMRTINANTVDITTNWMPSVRVIGDLRASVITYRNVVRQHMLAETLEDKLATEKTAATVIEALAKIRKNYETMITSPEERKLYNDWSKLWEDYKKGTEDVFALSRKEAGKVPHDAQELNSKTVNKIGLAADEVLTKDTELNVKGGDQAAVDAADTFYYAFMLVAIILGAAIIAGLGVGFYLVQDVSRGINSIIEPMQALGRGDLSADVPHRGEKTEIGAMADVLQIFKEALVAKKAADEAAAADAEAKIERGRRVDNITREFESMIGEIVQTVSSASTQLEASASTLTSTADRSQRLATTVAGASEEASTNVQSVASATEEMASSVSEISRQVQESARMAGDAVGQARSTTERVSELSKAASRIGDVVELINTIAGQTNLLALNATIEAARAGEAGRGFAVVASEVKALAEQTAKATGEIGQQISGIQVATNDSVGAIKEISSTIERLSEISSAIAAAVEEQGAATQEISRNVQQAAQGTQQVSSNITDVQRGATETGTASSQVLSAAQMLSNDSTRLKTEVSKFLTNVRAA</sequence>
<keyword evidence="6" id="KW-0812">Transmembrane</keyword>
<dbReference type="InterPro" id="IPR004090">
    <property type="entry name" value="Chemotax_Me-accpt_rcpt"/>
</dbReference>
<keyword evidence="6" id="KW-1133">Transmembrane helix</keyword>
<keyword evidence="3 5" id="KW-0807">Transducer</keyword>
<dbReference type="GO" id="GO:0006935">
    <property type="term" value="P:chemotaxis"/>
    <property type="evidence" value="ECO:0007669"/>
    <property type="project" value="InterPro"/>
</dbReference>
<feature type="domain" description="Methyl-accepting transducer" evidence="7">
    <location>
        <begin position="307"/>
        <end position="529"/>
    </location>
</feature>
<evidence type="ECO:0000259" key="9">
    <source>
        <dbReference type="PROSITE" id="PS50885"/>
    </source>
</evidence>
<dbReference type="PANTHER" id="PTHR32089:SF112">
    <property type="entry name" value="LYSOZYME-LIKE PROTEIN-RELATED"/>
    <property type="match status" value="1"/>
</dbReference>
<dbReference type="PANTHER" id="PTHR32089">
    <property type="entry name" value="METHYL-ACCEPTING CHEMOTAXIS PROTEIN MCPB"/>
    <property type="match status" value="1"/>
</dbReference>
<dbReference type="KEGG" id="bbet:F8237_05430"/>
<evidence type="ECO:0000313" key="11">
    <source>
        <dbReference type="Proteomes" id="UP000325641"/>
    </source>
</evidence>
<dbReference type="SMART" id="SM00304">
    <property type="entry name" value="HAMP"/>
    <property type="match status" value="1"/>
</dbReference>
<dbReference type="Pfam" id="PF00672">
    <property type="entry name" value="HAMP"/>
    <property type="match status" value="1"/>
</dbReference>
<feature type="transmembrane region" description="Helical" evidence="6">
    <location>
        <begin position="187"/>
        <end position="213"/>
    </location>
</feature>
<dbReference type="Gene3D" id="1.10.287.950">
    <property type="entry name" value="Methyl-accepting chemotaxis protein"/>
    <property type="match status" value="1"/>
</dbReference>
<evidence type="ECO:0000256" key="6">
    <source>
        <dbReference type="SAM" id="Phobius"/>
    </source>
</evidence>
<comment type="subcellular location">
    <subcellularLocation>
        <location evidence="1">Cell inner membrane</location>
        <topology evidence="1">Multi-pass membrane protein</topology>
    </subcellularLocation>
</comment>
<evidence type="ECO:0000256" key="1">
    <source>
        <dbReference type="ARBA" id="ARBA00004429"/>
    </source>
</evidence>
<dbReference type="PROSITE" id="PS50111">
    <property type="entry name" value="CHEMOTAXIS_TRANSDUC_2"/>
    <property type="match status" value="1"/>
</dbReference>
<dbReference type="GO" id="GO:0005886">
    <property type="term" value="C:plasma membrane"/>
    <property type="evidence" value="ECO:0007669"/>
    <property type="project" value="UniProtKB-SubCell"/>
</dbReference>
<dbReference type="SUPFAM" id="SSF158472">
    <property type="entry name" value="HAMP domain-like"/>
    <property type="match status" value="1"/>
</dbReference>
<dbReference type="RefSeq" id="WP_151642759.1">
    <property type="nucleotide sequence ID" value="NZ_CP044543.1"/>
</dbReference>
<dbReference type="GO" id="GO:0007165">
    <property type="term" value="P:signal transduction"/>
    <property type="evidence" value="ECO:0007669"/>
    <property type="project" value="UniProtKB-KW"/>
</dbReference>
<feature type="transmembrane region" description="Helical" evidence="6">
    <location>
        <begin position="12"/>
        <end position="31"/>
    </location>
</feature>
<name>A0A5P6P0H9_9BRAD</name>
<dbReference type="GO" id="GO:0004888">
    <property type="term" value="F:transmembrane signaling receptor activity"/>
    <property type="evidence" value="ECO:0007669"/>
    <property type="project" value="InterPro"/>
</dbReference>
<reference evidence="11" key="1">
    <citation type="submission" date="2019-10" db="EMBL/GenBank/DDBJ databases">
        <title>Complete Genome Sequence of Bradyrhizobium betae type strain PL7HG1T.</title>
        <authorList>
            <person name="Bromfield E.S.P."/>
            <person name="Cloutier S."/>
        </authorList>
    </citation>
    <scope>NUCLEOTIDE SEQUENCE [LARGE SCALE GENOMIC DNA]</scope>
    <source>
        <strain evidence="11">PL7HG1</strain>
    </source>
</reference>
<evidence type="ECO:0000256" key="4">
    <source>
        <dbReference type="ARBA" id="ARBA00029447"/>
    </source>
</evidence>
<dbReference type="InterPro" id="IPR024478">
    <property type="entry name" value="HlyB_4HB_MCP"/>
</dbReference>
<evidence type="ECO:0000313" key="10">
    <source>
        <dbReference type="EMBL" id="QFI71867.1"/>
    </source>
</evidence>
<dbReference type="SUPFAM" id="SSF58104">
    <property type="entry name" value="Methyl-accepting chemotaxis protein (MCP) signaling domain"/>
    <property type="match status" value="1"/>
</dbReference>
<comment type="similarity">
    <text evidence="4">Belongs to the methyl-accepting chemotaxis (MCP) protein family.</text>
</comment>
<dbReference type="InterPro" id="IPR003660">
    <property type="entry name" value="HAMP_dom"/>
</dbReference>
<protein>
    <submittedName>
        <fullName evidence="10">HAMP domain-containing protein</fullName>
    </submittedName>
</protein>
<dbReference type="PRINTS" id="PR00260">
    <property type="entry name" value="CHEMTRNSDUCR"/>
</dbReference>
<evidence type="ECO:0000259" key="7">
    <source>
        <dbReference type="PROSITE" id="PS50111"/>
    </source>
</evidence>
<dbReference type="PROSITE" id="PS50885">
    <property type="entry name" value="HAMP"/>
    <property type="match status" value="1"/>
</dbReference>
<evidence type="ECO:0000256" key="5">
    <source>
        <dbReference type="PROSITE-ProRule" id="PRU00284"/>
    </source>
</evidence>
<keyword evidence="6" id="KW-0472">Membrane</keyword>
<feature type="domain" description="HAMP" evidence="9">
    <location>
        <begin position="214"/>
        <end position="267"/>
    </location>
</feature>
<dbReference type="InterPro" id="IPR000727">
    <property type="entry name" value="T_SNARE_dom"/>
</dbReference>
<dbReference type="SMART" id="SM00283">
    <property type="entry name" value="MA"/>
    <property type="match status" value="1"/>
</dbReference>
<gene>
    <name evidence="10" type="ORF">F8237_05430</name>
</gene>
<feature type="domain" description="T-SNARE coiled-coil homology" evidence="8">
    <location>
        <begin position="459"/>
        <end position="521"/>
    </location>
</feature>
<organism evidence="10 11">
    <name type="scientific">Bradyrhizobium betae</name>
    <dbReference type="NCBI Taxonomy" id="244734"/>
    <lineage>
        <taxon>Bacteria</taxon>
        <taxon>Pseudomonadati</taxon>
        <taxon>Pseudomonadota</taxon>
        <taxon>Alphaproteobacteria</taxon>
        <taxon>Hyphomicrobiales</taxon>
        <taxon>Nitrobacteraceae</taxon>
        <taxon>Bradyrhizobium</taxon>
    </lineage>
</organism>
<dbReference type="EMBL" id="CP044543">
    <property type="protein sequence ID" value="QFI71867.1"/>
    <property type="molecule type" value="Genomic_DNA"/>
</dbReference>
<evidence type="ECO:0000259" key="8">
    <source>
        <dbReference type="PROSITE" id="PS50192"/>
    </source>
</evidence>
<dbReference type="Pfam" id="PF00015">
    <property type="entry name" value="MCPsignal"/>
    <property type="match status" value="1"/>
</dbReference>
<dbReference type="AlphaFoldDB" id="A0A5P6P0H9"/>
<evidence type="ECO:0000256" key="3">
    <source>
        <dbReference type="ARBA" id="ARBA00023224"/>
    </source>
</evidence>
<keyword evidence="2" id="KW-1003">Cell membrane</keyword>